<dbReference type="GO" id="GO:0006952">
    <property type="term" value="P:defense response"/>
    <property type="evidence" value="ECO:0007669"/>
    <property type="project" value="InterPro"/>
</dbReference>
<dbReference type="PANTHER" id="PTHR37245">
    <property type="entry name" value="PAMP-INDUCED SECRETED PEPTIDE 1"/>
    <property type="match status" value="1"/>
</dbReference>
<proteinExistence type="predicted"/>
<evidence type="ECO:0000313" key="2">
    <source>
        <dbReference type="EMBL" id="EYU36703.1"/>
    </source>
</evidence>
<dbReference type="AlphaFoldDB" id="A0A022RAD3"/>
<dbReference type="PANTHER" id="PTHR37245:SF4">
    <property type="entry name" value="PAMP-INDUCED SECRETED PEPTIDE 1"/>
    <property type="match status" value="1"/>
</dbReference>
<organism evidence="2 3">
    <name type="scientific">Erythranthe guttata</name>
    <name type="common">Yellow monkey flower</name>
    <name type="synonym">Mimulus guttatus</name>
    <dbReference type="NCBI Taxonomy" id="4155"/>
    <lineage>
        <taxon>Eukaryota</taxon>
        <taxon>Viridiplantae</taxon>
        <taxon>Streptophyta</taxon>
        <taxon>Embryophyta</taxon>
        <taxon>Tracheophyta</taxon>
        <taxon>Spermatophyta</taxon>
        <taxon>Magnoliopsida</taxon>
        <taxon>eudicotyledons</taxon>
        <taxon>Gunneridae</taxon>
        <taxon>Pentapetalae</taxon>
        <taxon>asterids</taxon>
        <taxon>lamiids</taxon>
        <taxon>Lamiales</taxon>
        <taxon>Phrymaceae</taxon>
        <taxon>Erythranthe</taxon>
    </lineage>
</organism>
<sequence length="76" mass="8396">MNSTMRAVIVLIILVFCFACTSKVNVEAARILSDDHFSQANHLVKFPSVSYENAKVSMSYWLQRLASGPSPRGPGH</sequence>
<protein>
    <submittedName>
        <fullName evidence="2">Uncharacterized protein</fullName>
    </submittedName>
</protein>
<accession>A0A022RAD3</accession>
<feature type="signal peptide" evidence="1">
    <location>
        <begin position="1"/>
        <end position="19"/>
    </location>
</feature>
<dbReference type="Proteomes" id="UP000030748">
    <property type="component" value="Unassembled WGS sequence"/>
</dbReference>
<evidence type="ECO:0000256" key="1">
    <source>
        <dbReference type="SAM" id="SignalP"/>
    </source>
</evidence>
<keyword evidence="1" id="KW-0732">Signal</keyword>
<evidence type="ECO:0000313" key="3">
    <source>
        <dbReference type="Proteomes" id="UP000030748"/>
    </source>
</evidence>
<dbReference type="InterPro" id="IPR040273">
    <property type="entry name" value="PIP1"/>
</dbReference>
<dbReference type="EMBL" id="KI630592">
    <property type="protein sequence ID" value="EYU36703.1"/>
    <property type="molecule type" value="Genomic_DNA"/>
</dbReference>
<dbReference type="eggNOG" id="ENOG502RRKI">
    <property type="taxonomic scope" value="Eukaryota"/>
</dbReference>
<name>A0A022RAD3_ERYGU</name>
<feature type="chain" id="PRO_5001504989" evidence="1">
    <location>
        <begin position="20"/>
        <end position="76"/>
    </location>
</feature>
<keyword evidence="3" id="KW-1185">Reference proteome</keyword>
<gene>
    <name evidence="2" type="ORF">MIMGU_mgv1a023666mg</name>
</gene>
<reference evidence="2 3" key="1">
    <citation type="journal article" date="2013" name="Proc. Natl. Acad. Sci. U.S.A.">
        <title>Fine-scale variation in meiotic recombination in Mimulus inferred from population shotgun sequencing.</title>
        <authorList>
            <person name="Hellsten U."/>
            <person name="Wright K.M."/>
            <person name="Jenkins J."/>
            <person name="Shu S."/>
            <person name="Yuan Y."/>
            <person name="Wessler S.R."/>
            <person name="Schmutz J."/>
            <person name="Willis J.H."/>
            <person name="Rokhsar D.S."/>
        </authorList>
    </citation>
    <scope>NUCLEOTIDE SEQUENCE [LARGE SCALE GENOMIC DNA]</scope>
    <source>
        <strain evidence="3">cv. DUN x IM62</strain>
    </source>
</reference>